<dbReference type="GO" id="GO:0004817">
    <property type="term" value="F:cysteine-tRNA ligase activity"/>
    <property type="evidence" value="ECO:0007669"/>
    <property type="project" value="TreeGrafter"/>
</dbReference>
<feature type="binding site" evidence="10">
    <location>
        <begin position="44"/>
        <end position="47"/>
    </location>
    <ligand>
        <name>L-cysteinyl-5'-AMP</name>
        <dbReference type="ChEBI" id="CHEBI:144924"/>
    </ligand>
</feature>
<evidence type="ECO:0000256" key="2">
    <source>
        <dbReference type="ARBA" id="ARBA00007723"/>
    </source>
</evidence>
<dbReference type="Proteomes" id="UP000437709">
    <property type="component" value="Unassembled WGS sequence"/>
</dbReference>
<feature type="binding site" evidence="10">
    <location>
        <begin position="259"/>
        <end position="261"/>
    </location>
    <ligand>
        <name>L-cysteinyl-5'-AMP</name>
        <dbReference type="ChEBI" id="CHEBI:144924"/>
    </ligand>
</feature>
<dbReference type="InterPro" id="IPR014729">
    <property type="entry name" value="Rossmann-like_a/b/a_fold"/>
</dbReference>
<feature type="binding site" evidence="10">
    <location>
        <position position="44"/>
    </location>
    <ligand>
        <name>Zn(2+)</name>
        <dbReference type="ChEBI" id="CHEBI:29105"/>
    </ligand>
</feature>
<dbReference type="HAMAP" id="MF_01697">
    <property type="entry name" value="MshC"/>
    <property type="match status" value="1"/>
</dbReference>
<comment type="similarity">
    <text evidence="2 10">Belongs to the class-I aminoacyl-tRNA synthetase family. MshC subfamily.</text>
</comment>
<feature type="binding site" evidence="10">
    <location>
        <position position="241"/>
    </location>
    <ligand>
        <name>Zn(2+)</name>
        <dbReference type="ChEBI" id="CHEBI:29105"/>
    </ligand>
</feature>
<feature type="binding site" evidence="10">
    <location>
        <position position="266"/>
    </location>
    <ligand>
        <name>Zn(2+)</name>
        <dbReference type="ChEBI" id="CHEBI:29105"/>
    </ligand>
</feature>
<evidence type="ECO:0000256" key="4">
    <source>
        <dbReference type="ARBA" id="ARBA00022598"/>
    </source>
</evidence>
<comment type="caution">
    <text evidence="10">Lacks conserved residue(s) required for the propagation of feature annotation.</text>
</comment>
<evidence type="ECO:0000256" key="6">
    <source>
        <dbReference type="ARBA" id="ARBA00022741"/>
    </source>
</evidence>
<protein>
    <recommendedName>
        <fullName evidence="10">L-cysteine:1D-myo-inositol 2-amino-2-deoxy-alpha-D-glucopyranoside ligase</fullName>
        <shortName evidence="10">L-Cys:GlcN-Ins ligase</shortName>
        <ecNumber evidence="10">6.3.1.13</ecNumber>
    </recommendedName>
    <alternativeName>
        <fullName evidence="10">Mycothiol ligase</fullName>
        <shortName evidence="10">MSH ligase</shortName>
    </alternativeName>
</protein>
<evidence type="ECO:0000256" key="9">
    <source>
        <dbReference type="ARBA" id="ARBA00048350"/>
    </source>
</evidence>
<dbReference type="InterPro" id="IPR032678">
    <property type="entry name" value="tRNA-synt_1_cat_dom"/>
</dbReference>
<feature type="short sequence motif" description="'HIGH' region" evidence="10">
    <location>
        <begin position="46"/>
        <end position="56"/>
    </location>
</feature>
<keyword evidence="5 10" id="KW-0479">Metal-binding</keyword>
<evidence type="ECO:0000256" key="10">
    <source>
        <dbReference type="HAMAP-Rule" id="MF_01697"/>
    </source>
</evidence>
<dbReference type="SUPFAM" id="SSF52374">
    <property type="entry name" value="Nucleotidylyl transferase"/>
    <property type="match status" value="1"/>
</dbReference>
<dbReference type="GO" id="GO:0005524">
    <property type="term" value="F:ATP binding"/>
    <property type="evidence" value="ECO:0007669"/>
    <property type="project" value="UniProtKB-KW"/>
</dbReference>
<comment type="caution">
    <text evidence="12">The sequence shown here is derived from an EMBL/GenBank/DDBJ whole genome shotgun (WGS) entry which is preliminary data.</text>
</comment>
<dbReference type="GO" id="GO:0008270">
    <property type="term" value="F:zinc ion binding"/>
    <property type="evidence" value="ECO:0007669"/>
    <property type="project" value="UniProtKB-UniRule"/>
</dbReference>
<gene>
    <name evidence="10" type="primary">mshC</name>
    <name evidence="12" type="ORF">GB881_01450</name>
</gene>
<feature type="short sequence motif" description="'KMSKS' region" evidence="10">
    <location>
        <begin position="299"/>
        <end position="303"/>
    </location>
</feature>
<dbReference type="InterPro" id="IPR024909">
    <property type="entry name" value="Cys-tRNA/MSH_ligase"/>
</dbReference>
<dbReference type="PANTHER" id="PTHR10890">
    <property type="entry name" value="CYSTEINYL-TRNA SYNTHETASE"/>
    <property type="match status" value="1"/>
</dbReference>
<feature type="binding site" evidence="10">
    <location>
        <position position="59"/>
    </location>
    <ligand>
        <name>L-cysteinyl-5'-AMP</name>
        <dbReference type="ChEBI" id="CHEBI:144924"/>
    </ligand>
</feature>
<feature type="binding site" evidence="10">
    <location>
        <position position="237"/>
    </location>
    <ligand>
        <name>L-cysteinyl-5'-AMP</name>
        <dbReference type="ChEBI" id="CHEBI:144924"/>
    </ligand>
</feature>
<comment type="catalytic activity">
    <reaction evidence="9 10">
        <text>1D-myo-inositol 2-amino-2-deoxy-alpha-D-glucopyranoside + L-cysteine + ATP = 1D-myo-inositol 2-(L-cysteinylamino)-2-deoxy-alpha-D-glucopyranoside + AMP + diphosphate + H(+)</text>
        <dbReference type="Rhea" id="RHEA:26176"/>
        <dbReference type="ChEBI" id="CHEBI:15378"/>
        <dbReference type="ChEBI" id="CHEBI:30616"/>
        <dbReference type="ChEBI" id="CHEBI:33019"/>
        <dbReference type="ChEBI" id="CHEBI:35235"/>
        <dbReference type="ChEBI" id="CHEBI:58886"/>
        <dbReference type="ChEBI" id="CHEBI:58887"/>
        <dbReference type="ChEBI" id="CHEBI:456215"/>
        <dbReference type="EC" id="6.3.1.13"/>
    </reaction>
</comment>
<dbReference type="EC" id="6.3.1.13" evidence="10"/>
<dbReference type="InterPro" id="IPR017812">
    <property type="entry name" value="Mycothiol_ligase_MshC"/>
</dbReference>
<evidence type="ECO:0000256" key="3">
    <source>
        <dbReference type="ARBA" id="ARBA00011245"/>
    </source>
</evidence>
<organism evidence="12 13">
    <name type="scientific">Georgenia subflava</name>
    <dbReference type="NCBI Taxonomy" id="1622177"/>
    <lineage>
        <taxon>Bacteria</taxon>
        <taxon>Bacillati</taxon>
        <taxon>Actinomycetota</taxon>
        <taxon>Actinomycetes</taxon>
        <taxon>Micrococcales</taxon>
        <taxon>Bogoriellaceae</taxon>
        <taxon>Georgenia</taxon>
    </lineage>
</organism>
<dbReference type="PRINTS" id="PR00983">
    <property type="entry name" value="TRNASYNTHCYS"/>
</dbReference>
<dbReference type="RefSeq" id="WP_152195191.1">
    <property type="nucleotide sequence ID" value="NZ_VUKD01000003.1"/>
</dbReference>
<evidence type="ECO:0000256" key="7">
    <source>
        <dbReference type="ARBA" id="ARBA00022833"/>
    </source>
</evidence>
<dbReference type="EMBL" id="WHPC01000003">
    <property type="protein sequence ID" value="MPV35726.1"/>
    <property type="molecule type" value="Genomic_DNA"/>
</dbReference>
<evidence type="ECO:0000313" key="12">
    <source>
        <dbReference type="EMBL" id="MPV35726.1"/>
    </source>
</evidence>
<dbReference type="GO" id="GO:0006423">
    <property type="term" value="P:cysteinyl-tRNA aminoacylation"/>
    <property type="evidence" value="ECO:0007669"/>
    <property type="project" value="TreeGrafter"/>
</dbReference>
<evidence type="ECO:0000256" key="5">
    <source>
        <dbReference type="ARBA" id="ARBA00022723"/>
    </source>
</evidence>
<keyword evidence="6 10" id="KW-0547">Nucleotide-binding</keyword>
<keyword evidence="8 10" id="KW-0067">ATP-binding</keyword>
<keyword evidence="4 10" id="KW-0436">Ligase</keyword>
<keyword evidence="7 10" id="KW-0862">Zinc</keyword>
<sequence length="425" mass="45793">MRSWPTPSVPALPGHGPAVHLHDTAADTLSPTRDAAARATLYVCGITPYDATHLGHANTYVAFDLLLRAWRDAGRDVTYVQNVTDVDDPLLERANETGVDWRELAESQTDLFRSDMEALRVVPPDHYIGAVDAIPLVVDAVEDMLAAGTAYRVPVPDGPGGKDRELGDVYADLSTDPFFGAGAHLEREAMLEVFAENGGDPERPGKRHPLDPLLWRRTRTGEPDWDGRSLGSGRPGWHIECSCIAHEYLGPLVEVQGGGRDLVFPHHEMSESHLRAITGTPAPVLLHSHGGMVGYDGEKMSKSLGNLVLVSRLVEAGTDPMAVRLVLLGHHYRSDWEYSDAHLEAAADRLQTWRQAVALPAGPDAEPVLERVRAALADDLDAPAALAAVDTWAEQALAGVDDADRVPGAPALVRDTVDALLGVAL</sequence>
<reference evidence="12 13" key="1">
    <citation type="submission" date="2019-10" db="EMBL/GenBank/DDBJ databases">
        <title>Georgenia wutianyii sp. nov. and Georgenia yuyongxinii sp. nov. isolated from plateau pika (Ochotona curzoniae) in the Qinghai-Tibet plateau of China.</title>
        <authorList>
            <person name="Tian Z."/>
        </authorList>
    </citation>
    <scope>NUCLEOTIDE SEQUENCE [LARGE SCALE GENOMIC DNA]</scope>
    <source>
        <strain evidence="12 13">JCM 19765</strain>
    </source>
</reference>
<dbReference type="Pfam" id="PF01406">
    <property type="entry name" value="tRNA-synt_1e"/>
    <property type="match status" value="1"/>
</dbReference>
<comment type="function">
    <text evidence="1 10">Catalyzes the ATP-dependent condensation of GlcN-Ins and L-cysteine to form L-Cys-GlcN-Ins.</text>
</comment>
<evidence type="ECO:0000256" key="1">
    <source>
        <dbReference type="ARBA" id="ARBA00003679"/>
    </source>
</evidence>
<dbReference type="AlphaFoldDB" id="A0A6N7EHU3"/>
<dbReference type="GO" id="GO:0005829">
    <property type="term" value="C:cytosol"/>
    <property type="evidence" value="ECO:0007669"/>
    <property type="project" value="TreeGrafter"/>
</dbReference>
<accession>A0A6N7EHU3</accession>
<dbReference type="GO" id="GO:0010125">
    <property type="term" value="P:mycothiol biosynthetic process"/>
    <property type="evidence" value="ECO:0007669"/>
    <property type="project" value="UniProtKB-UniRule"/>
</dbReference>
<evidence type="ECO:0000313" key="13">
    <source>
        <dbReference type="Proteomes" id="UP000437709"/>
    </source>
</evidence>
<dbReference type="Gene3D" id="3.40.50.620">
    <property type="entry name" value="HUPs"/>
    <property type="match status" value="1"/>
</dbReference>
<comment type="subunit">
    <text evidence="3 10">Monomer.</text>
</comment>
<comment type="cofactor">
    <cofactor evidence="10">
        <name>Zn(2+)</name>
        <dbReference type="ChEBI" id="CHEBI:29105"/>
    </cofactor>
    <text evidence="10">Binds 1 zinc ion per subunit.</text>
</comment>
<feature type="domain" description="tRNA synthetases class I catalytic" evidence="11">
    <location>
        <begin position="37"/>
        <end position="346"/>
    </location>
</feature>
<evidence type="ECO:0000256" key="8">
    <source>
        <dbReference type="ARBA" id="ARBA00022840"/>
    </source>
</evidence>
<dbReference type="PANTHER" id="PTHR10890:SF3">
    <property type="entry name" value="CYSTEINE--TRNA LIGASE, CYTOPLASMIC"/>
    <property type="match status" value="1"/>
</dbReference>
<keyword evidence="13" id="KW-1185">Reference proteome</keyword>
<evidence type="ECO:0000259" key="11">
    <source>
        <dbReference type="Pfam" id="PF01406"/>
    </source>
</evidence>
<dbReference type="Gene3D" id="1.20.120.640">
    <property type="entry name" value="Anticodon-binding domain of a subclass of class I aminoacyl-tRNA synthetases"/>
    <property type="match status" value="1"/>
</dbReference>
<dbReference type="GO" id="GO:0035446">
    <property type="term" value="F:cysteine-glucosaminylinositol ligase activity"/>
    <property type="evidence" value="ECO:0007669"/>
    <property type="project" value="UniProtKB-UniRule"/>
</dbReference>
<dbReference type="NCBIfam" id="TIGR03447">
    <property type="entry name" value="mycothiol_MshC"/>
    <property type="match status" value="1"/>
</dbReference>
<name>A0A6N7EHU3_9MICO</name>
<proteinExistence type="inferred from homology"/>
<feature type="binding site" evidence="10">
    <location>
        <position position="293"/>
    </location>
    <ligand>
        <name>L-cysteinyl-5'-AMP</name>
        <dbReference type="ChEBI" id="CHEBI:144924"/>
    </ligand>
</feature>
<feature type="binding site" evidence="10">
    <location>
        <begin position="82"/>
        <end position="84"/>
    </location>
    <ligand>
        <name>L-cysteinyl-5'-AMP</name>
        <dbReference type="ChEBI" id="CHEBI:144924"/>
    </ligand>
</feature>